<evidence type="ECO:0000256" key="5">
    <source>
        <dbReference type="ARBA" id="ARBA00022723"/>
    </source>
</evidence>
<gene>
    <name evidence="10" type="ordered locus">Spico_1009</name>
</gene>
<dbReference type="RefSeq" id="WP_013739627.1">
    <property type="nucleotide sequence ID" value="NC_015436.1"/>
</dbReference>
<dbReference type="HOGENOM" id="CLU_018697_1_0_12"/>
<comment type="cofactor">
    <cofactor evidence="1">
        <name>[4Fe-4S] cluster</name>
        <dbReference type="ChEBI" id="CHEBI:49883"/>
    </cofactor>
</comment>
<dbReference type="SMART" id="SM00729">
    <property type="entry name" value="Elp3"/>
    <property type="match status" value="1"/>
</dbReference>
<dbReference type="Pfam" id="PF04055">
    <property type="entry name" value="Radical_SAM"/>
    <property type="match status" value="1"/>
</dbReference>
<dbReference type="STRING" id="760011.Spico_1009"/>
<evidence type="ECO:0000259" key="8">
    <source>
        <dbReference type="PROSITE" id="PS51449"/>
    </source>
</evidence>
<dbReference type="InterPro" id="IPR020612">
    <property type="entry name" value="Methylthiotransferase_CS"/>
</dbReference>
<evidence type="ECO:0000256" key="1">
    <source>
        <dbReference type="ARBA" id="ARBA00001966"/>
    </source>
</evidence>
<feature type="domain" description="MTTase N-terminal" evidence="8">
    <location>
        <begin position="1"/>
        <end position="113"/>
    </location>
</feature>
<evidence type="ECO:0000256" key="6">
    <source>
        <dbReference type="ARBA" id="ARBA00023004"/>
    </source>
</evidence>
<dbReference type="SFLD" id="SFLDG01082">
    <property type="entry name" value="B12-binding_domain_containing"/>
    <property type="match status" value="1"/>
</dbReference>
<dbReference type="PROSITE" id="PS51449">
    <property type="entry name" value="MTTASE_N"/>
    <property type="match status" value="1"/>
</dbReference>
<dbReference type="NCBIfam" id="TIGR01579">
    <property type="entry name" value="MiaB-like-C"/>
    <property type="match status" value="1"/>
</dbReference>
<accession>F4GJG7</accession>
<dbReference type="SFLD" id="SFLDS00029">
    <property type="entry name" value="Radical_SAM"/>
    <property type="match status" value="1"/>
</dbReference>
<dbReference type="Gene3D" id="3.80.30.20">
    <property type="entry name" value="tm_1862 like domain"/>
    <property type="match status" value="1"/>
</dbReference>
<evidence type="ECO:0000259" key="9">
    <source>
        <dbReference type="PROSITE" id="PS51918"/>
    </source>
</evidence>
<keyword evidence="5" id="KW-0479">Metal-binding</keyword>
<evidence type="ECO:0000256" key="2">
    <source>
        <dbReference type="ARBA" id="ARBA00022485"/>
    </source>
</evidence>
<dbReference type="AlphaFoldDB" id="F4GJG7"/>
<dbReference type="InterPro" id="IPR007197">
    <property type="entry name" value="rSAM"/>
</dbReference>
<feature type="domain" description="Radical SAM core" evidence="9">
    <location>
        <begin position="160"/>
        <end position="387"/>
    </location>
</feature>
<keyword evidence="2" id="KW-0004">4Fe-4S</keyword>
<evidence type="ECO:0000256" key="4">
    <source>
        <dbReference type="ARBA" id="ARBA00022691"/>
    </source>
</evidence>
<dbReference type="Proteomes" id="UP000007939">
    <property type="component" value="Chromosome"/>
</dbReference>
<dbReference type="PANTHER" id="PTHR11918:SF45">
    <property type="entry name" value="THREONYLCARBAMOYLADENOSINE TRNA METHYLTHIOTRANSFERASE"/>
    <property type="match status" value="1"/>
</dbReference>
<dbReference type="SUPFAM" id="SSF102114">
    <property type="entry name" value="Radical SAM enzymes"/>
    <property type="match status" value="1"/>
</dbReference>
<proteinExistence type="predicted"/>
<protein>
    <submittedName>
        <fullName evidence="10">MiaB-like tRNA modifying enzyme</fullName>
    </submittedName>
</protein>
<dbReference type="EMBL" id="CP002659">
    <property type="protein sequence ID" value="AEC02232.1"/>
    <property type="molecule type" value="Genomic_DNA"/>
</dbReference>
<dbReference type="PROSITE" id="PS01278">
    <property type="entry name" value="MTTASE_RADICAL"/>
    <property type="match status" value="1"/>
</dbReference>
<dbReference type="GO" id="GO:0035598">
    <property type="term" value="F:tRNA (N(6)-L-threonylcarbamoyladenosine(37)-C(2))-methylthiotransferase activity"/>
    <property type="evidence" value="ECO:0007669"/>
    <property type="project" value="TreeGrafter"/>
</dbReference>
<keyword evidence="7" id="KW-0411">Iron-sulfur</keyword>
<dbReference type="Gene3D" id="3.40.50.12160">
    <property type="entry name" value="Methylthiotransferase, N-terminal domain"/>
    <property type="match status" value="1"/>
</dbReference>
<evidence type="ECO:0000256" key="7">
    <source>
        <dbReference type="ARBA" id="ARBA00023014"/>
    </source>
</evidence>
<organism evidence="10 11">
    <name type="scientific">Parasphaerochaeta coccoides (strain ATCC BAA-1237 / DSM 17374 / SPN1)</name>
    <name type="common">Sphaerochaeta coccoides</name>
    <dbReference type="NCBI Taxonomy" id="760011"/>
    <lineage>
        <taxon>Bacteria</taxon>
        <taxon>Pseudomonadati</taxon>
        <taxon>Spirochaetota</taxon>
        <taxon>Spirochaetia</taxon>
        <taxon>Spirochaetales</taxon>
        <taxon>Sphaerochaetaceae</taxon>
        <taxon>Parasphaerochaeta</taxon>
    </lineage>
</organism>
<dbReference type="GO" id="GO:0046872">
    <property type="term" value="F:metal ion binding"/>
    <property type="evidence" value="ECO:0007669"/>
    <property type="project" value="UniProtKB-KW"/>
</dbReference>
<dbReference type="Pfam" id="PF00919">
    <property type="entry name" value="UPF0004"/>
    <property type="match status" value="1"/>
</dbReference>
<name>F4GJG7_PARC1</name>
<sequence>MKVRVYTLGCRLNQTEGEAIAQAFAAEGCDVVQDDMSADLYVVNTCTVTSKAEQKARRMIRKYASEPHAPVVVVTGCYAQMDGTDIAALAARIVVFPLDKKAALLALPRFMTPRIHSGDSPLDICREFAELVPAQLAALHAKSGGEGKEPSVFDYAPDTFLHNQRAYLKVQDGCDNACAFCRVHVARGKAVDLNADEVVRRVMHLERQGFHEVVLTGVNLTMYGYKGEGLGALVEKILEHIGSDMRIRLSSLEPDHVDGRLLDTLHDPRMQPYFHIPVQSANQKVLYRINRHYSVEHLAWVIDRLRDIKDDPCIAADIIAGLPAEYDAEFQETYDFLKNKGFARLHVFPFSPRPDTPLYQARDRVPESVRDERAARLRELSACLLKEYSARQEGREAEVILEQKKDGWWNGLTGNYLRARVEGSPQDARPGDLFKVVIGKTADNGSCIVRVLV</sequence>
<dbReference type="InterPro" id="IPR006638">
    <property type="entry name" value="Elp3/MiaA/NifB-like_rSAM"/>
</dbReference>
<dbReference type="OrthoDB" id="9805215at2"/>
<evidence type="ECO:0000256" key="3">
    <source>
        <dbReference type="ARBA" id="ARBA00022679"/>
    </source>
</evidence>
<dbReference type="CDD" id="cd01335">
    <property type="entry name" value="Radical_SAM"/>
    <property type="match status" value="1"/>
</dbReference>
<evidence type="ECO:0000313" key="11">
    <source>
        <dbReference type="Proteomes" id="UP000007939"/>
    </source>
</evidence>
<dbReference type="InterPro" id="IPR023404">
    <property type="entry name" value="rSAM_horseshoe"/>
</dbReference>
<keyword evidence="4" id="KW-0949">S-adenosyl-L-methionine</keyword>
<keyword evidence="11" id="KW-1185">Reference proteome</keyword>
<dbReference type="PANTHER" id="PTHR11918">
    <property type="entry name" value="RADICAL SAM PROTEINS"/>
    <property type="match status" value="1"/>
</dbReference>
<dbReference type="KEGG" id="scc:Spico_1009"/>
<keyword evidence="6" id="KW-0408">Iron</keyword>
<reference evidence="11" key="1">
    <citation type="submission" date="2011-04" db="EMBL/GenBank/DDBJ databases">
        <title>The complete genome of Spirochaeta coccoides DSM 17374.</title>
        <authorList>
            <person name="Lucas S."/>
            <person name="Copeland A."/>
            <person name="Lapidus A."/>
            <person name="Bruce D."/>
            <person name="Goodwin L."/>
            <person name="Pitluck S."/>
            <person name="Peters L."/>
            <person name="Kyrpides N."/>
            <person name="Mavromatis K."/>
            <person name="Pagani I."/>
            <person name="Ivanova N."/>
            <person name="Ovchinnikova G."/>
            <person name="Lu M."/>
            <person name="Detter J.C."/>
            <person name="Tapia R."/>
            <person name="Han C."/>
            <person name="Land M."/>
            <person name="Hauser L."/>
            <person name="Markowitz V."/>
            <person name="Cheng J.-F."/>
            <person name="Hugenholtz P."/>
            <person name="Woyke T."/>
            <person name="Wu D."/>
            <person name="Spring S."/>
            <person name="Schroeder M."/>
            <person name="Brambilla E."/>
            <person name="Klenk H.-P."/>
            <person name="Eisen J.A."/>
        </authorList>
    </citation>
    <scope>NUCLEOTIDE SEQUENCE [LARGE SCALE GENOMIC DNA]</scope>
    <source>
        <strain evidence="11">ATCC BAA-1237 / DSM 17374 / SPN1</strain>
    </source>
</reference>
<dbReference type="eggNOG" id="COG0621">
    <property type="taxonomic scope" value="Bacteria"/>
</dbReference>
<evidence type="ECO:0000313" key="10">
    <source>
        <dbReference type="EMBL" id="AEC02232.1"/>
    </source>
</evidence>
<keyword evidence="3" id="KW-0808">Transferase</keyword>
<reference evidence="10 11" key="2">
    <citation type="journal article" date="2012" name="Stand. Genomic Sci.">
        <title>Complete genome sequence of the termite hindgut bacterium Spirochaeta coccoides type strain (SPN1(T)), reclassification in the genus Sphaerochaeta as Sphaerochaeta coccoides comb. nov. and emendations of the family Spirochaetaceae and the genus Sphaerochaeta.</title>
        <authorList>
            <person name="Abt B."/>
            <person name="Han C."/>
            <person name="Scheuner C."/>
            <person name="Lu M."/>
            <person name="Lapidus A."/>
            <person name="Nolan M."/>
            <person name="Lucas S."/>
            <person name="Hammon N."/>
            <person name="Deshpande S."/>
            <person name="Cheng J.F."/>
            <person name="Tapia R."/>
            <person name="Goodwin L.A."/>
            <person name="Pitluck S."/>
            <person name="Liolios K."/>
            <person name="Pagani I."/>
            <person name="Ivanova N."/>
            <person name="Mavromatis K."/>
            <person name="Mikhailova N."/>
            <person name="Huntemann M."/>
            <person name="Pati A."/>
            <person name="Chen A."/>
            <person name="Palaniappan K."/>
            <person name="Land M."/>
            <person name="Hauser L."/>
            <person name="Brambilla E.M."/>
            <person name="Rohde M."/>
            <person name="Spring S."/>
            <person name="Gronow S."/>
            <person name="Goker M."/>
            <person name="Woyke T."/>
            <person name="Bristow J."/>
            <person name="Eisen J.A."/>
            <person name="Markowitz V."/>
            <person name="Hugenholtz P."/>
            <person name="Kyrpides N.C."/>
            <person name="Klenk H.P."/>
            <person name="Detter J.C."/>
        </authorList>
    </citation>
    <scope>NUCLEOTIDE SEQUENCE [LARGE SCALE GENOMIC DNA]</scope>
    <source>
        <strain evidence="11">ATCC BAA-1237 / DSM 17374 / SPN1</strain>
    </source>
</reference>
<dbReference type="PROSITE" id="PS51918">
    <property type="entry name" value="RADICAL_SAM"/>
    <property type="match status" value="1"/>
</dbReference>
<dbReference type="InterPro" id="IPR038135">
    <property type="entry name" value="Methylthiotransferase_N_sf"/>
</dbReference>
<dbReference type="GO" id="GO:0051539">
    <property type="term" value="F:4 iron, 4 sulfur cluster binding"/>
    <property type="evidence" value="ECO:0007669"/>
    <property type="project" value="UniProtKB-KW"/>
</dbReference>
<dbReference type="InterPro" id="IPR058240">
    <property type="entry name" value="rSAM_sf"/>
</dbReference>
<dbReference type="InterPro" id="IPR006467">
    <property type="entry name" value="MiaB-like_bact"/>
</dbReference>
<dbReference type="InterPro" id="IPR013848">
    <property type="entry name" value="Methylthiotransferase_N"/>
</dbReference>